<keyword evidence="8 16" id="KW-0791">Threonine biosynthesis</keyword>
<dbReference type="GO" id="GO:0009088">
    <property type="term" value="P:threonine biosynthetic process"/>
    <property type="evidence" value="ECO:0007669"/>
    <property type="project" value="UniProtKB-UniPathway"/>
</dbReference>
<keyword evidence="18" id="KW-1133">Transmembrane helix</keyword>
<evidence type="ECO:0000256" key="2">
    <source>
        <dbReference type="ARBA" id="ARBA00005056"/>
    </source>
</evidence>
<organism evidence="20 21">
    <name type="scientific">Streptococcus suis (strain GZ1)</name>
    <dbReference type="NCBI Taxonomy" id="423211"/>
    <lineage>
        <taxon>Bacteria</taxon>
        <taxon>Bacillati</taxon>
        <taxon>Bacillota</taxon>
        <taxon>Bacilli</taxon>
        <taxon>Lactobacillales</taxon>
        <taxon>Streptococcaceae</taxon>
        <taxon>Streptococcus</taxon>
    </lineage>
</organism>
<evidence type="ECO:0000259" key="19">
    <source>
        <dbReference type="PROSITE" id="PS51671"/>
    </source>
</evidence>
<evidence type="ECO:0000256" key="14">
    <source>
        <dbReference type="ARBA" id="ARBA00023167"/>
    </source>
</evidence>
<evidence type="ECO:0000256" key="10">
    <source>
        <dbReference type="ARBA" id="ARBA00022857"/>
    </source>
</evidence>
<keyword evidence="13" id="KW-0915">Sodium</keyword>
<evidence type="ECO:0000256" key="13">
    <source>
        <dbReference type="ARBA" id="ARBA00023053"/>
    </source>
</evidence>
<dbReference type="NCBIfam" id="NF004976">
    <property type="entry name" value="PRK06349.1"/>
    <property type="match status" value="1"/>
</dbReference>
<evidence type="ECO:0000256" key="3">
    <source>
        <dbReference type="ARBA" id="ARBA00005062"/>
    </source>
</evidence>
<dbReference type="SUPFAM" id="SSF55347">
    <property type="entry name" value="Glyceraldehyde-3-phosphate dehydrogenase-like, C-terminal domain"/>
    <property type="match status" value="1"/>
</dbReference>
<comment type="pathway">
    <text evidence="2 16">Amino-acid biosynthesis; L-threonine biosynthesis; L-threonine from L-aspartate: step 3/5.</text>
</comment>
<keyword evidence="12" id="KW-0520">NAD</keyword>
<dbReference type="SUPFAM" id="SSF51735">
    <property type="entry name" value="NAD(P)-binding Rossmann-fold domains"/>
    <property type="match status" value="1"/>
</dbReference>
<evidence type="ECO:0000256" key="17">
    <source>
        <dbReference type="RuleBase" id="RU004171"/>
    </source>
</evidence>
<dbReference type="UniPathway" id="UPA00051">
    <property type="reaction ID" value="UER00465"/>
</dbReference>
<dbReference type="Pfam" id="PF03447">
    <property type="entry name" value="NAD_binding_3"/>
    <property type="match status" value="1"/>
</dbReference>
<dbReference type="PANTHER" id="PTHR43331:SF1">
    <property type="entry name" value="HOMOSERINE DEHYDROGENASE"/>
    <property type="match status" value="1"/>
</dbReference>
<keyword evidence="18" id="KW-0472">Membrane</keyword>
<dbReference type="Gene3D" id="3.30.360.10">
    <property type="entry name" value="Dihydrodipicolinate Reductase, domain 2"/>
    <property type="match status" value="1"/>
</dbReference>
<comment type="pathway">
    <text evidence="3 16">Amino-acid biosynthesis; L-methionine biosynthesis via de novo pathway; L-homoserine from L-aspartate: step 3/3.</text>
</comment>
<evidence type="ECO:0000256" key="8">
    <source>
        <dbReference type="ARBA" id="ARBA00022697"/>
    </source>
</evidence>
<dbReference type="Pfam" id="PF00742">
    <property type="entry name" value="Homoserine_dh"/>
    <property type="match status" value="1"/>
</dbReference>
<keyword evidence="10 16" id="KW-0521">NADP</keyword>
<dbReference type="InterPro" id="IPR001342">
    <property type="entry name" value="HDH_cat"/>
</dbReference>
<dbReference type="KEGG" id="ssw:SSGZ1_0785"/>
<dbReference type="InterPro" id="IPR045865">
    <property type="entry name" value="ACT-like_dom_sf"/>
</dbReference>
<dbReference type="InterPro" id="IPR002912">
    <property type="entry name" value="ACT_dom"/>
</dbReference>
<dbReference type="EMBL" id="CP000837">
    <property type="protein sequence ID" value="ADE31242.1"/>
    <property type="molecule type" value="Genomic_DNA"/>
</dbReference>
<proteinExistence type="inferred from homology"/>
<evidence type="ECO:0000256" key="15">
    <source>
        <dbReference type="ARBA" id="ARBA00048841"/>
    </source>
</evidence>
<dbReference type="FunFam" id="3.30.360.10:FF:000005">
    <property type="entry name" value="Homoserine dehydrogenase"/>
    <property type="match status" value="1"/>
</dbReference>
<dbReference type="PROSITE" id="PS51671">
    <property type="entry name" value="ACT"/>
    <property type="match status" value="1"/>
</dbReference>
<evidence type="ECO:0000256" key="18">
    <source>
        <dbReference type="SAM" id="Phobius"/>
    </source>
</evidence>
<dbReference type="GO" id="GO:0009086">
    <property type="term" value="P:methionine biosynthetic process"/>
    <property type="evidence" value="ECO:0007669"/>
    <property type="project" value="UniProtKB-KW"/>
</dbReference>
<name>D5AHC7_STRGZ</name>
<dbReference type="Gene3D" id="3.30.70.260">
    <property type="match status" value="1"/>
</dbReference>
<gene>
    <name evidence="20" type="ordered locus">SSGZ1_0785</name>
</gene>
<evidence type="ECO:0000256" key="9">
    <source>
        <dbReference type="ARBA" id="ARBA00022723"/>
    </source>
</evidence>
<evidence type="ECO:0000256" key="6">
    <source>
        <dbReference type="ARBA" id="ARBA00013376"/>
    </source>
</evidence>
<feature type="transmembrane region" description="Helical" evidence="18">
    <location>
        <begin position="6"/>
        <end position="25"/>
    </location>
</feature>
<dbReference type="InterPro" id="IPR036291">
    <property type="entry name" value="NAD(P)-bd_dom_sf"/>
</dbReference>
<evidence type="ECO:0000313" key="20">
    <source>
        <dbReference type="EMBL" id="ADE31242.1"/>
    </source>
</evidence>
<evidence type="ECO:0000256" key="5">
    <source>
        <dbReference type="ARBA" id="ARBA00013213"/>
    </source>
</evidence>
<evidence type="ECO:0000256" key="1">
    <source>
        <dbReference type="ARBA" id="ARBA00001920"/>
    </source>
</evidence>
<evidence type="ECO:0000256" key="4">
    <source>
        <dbReference type="ARBA" id="ARBA00006753"/>
    </source>
</evidence>
<dbReference type="GO" id="GO:0050661">
    <property type="term" value="F:NADP binding"/>
    <property type="evidence" value="ECO:0007669"/>
    <property type="project" value="InterPro"/>
</dbReference>
<keyword evidence="11 16" id="KW-0560">Oxidoreductase</keyword>
<dbReference type="GO" id="GO:0046872">
    <property type="term" value="F:metal ion binding"/>
    <property type="evidence" value="ECO:0007669"/>
    <property type="project" value="UniProtKB-KW"/>
</dbReference>
<evidence type="ECO:0000256" key="16">
    <source>
        <dbReference type="RuleBase" id="RU000579"/>
    </source>
</evidence>
<comment type="cofactor">
    <cofactor evidence="1">
        <name>a metal cation</name>
        <dbReference type="ChEBI" id="CHEBI:25213"/>
    </cofactor>
</comment>
<feature type="domain" description="ACT" evidence="19">
    <location>
        <begin position="411"/>
        <end position="485"/>
    </location>
</feature>
<dbReference type="PROSITE" id="PS01042">
    <property type="entry name" value="HOMOSER_DHGENASE"/>
    <property type="match status" value="1"/>
</dbReference>
<dbReference type="UniPathway" id="UPA00050">
    <property type="reaction ID" value="UER00063"/>
</dbReference>
<keyword evidence="14 16" id="KW-0486">Methionine biosynthesis</keyword>
<dbReference type="InterPro" id="IPR019811">
    <property type="entry name" value="HDH_CS"/>
</dbReference>
<evidence type="ECO:0000313" key="21">
    <source>
        <dbReference type="Proteomes" id="UP000002359"/>
    </source>
</evidence>
<keyword evidence="7 16" id="KW-0028">Amino-acid biosynthesis</keyword>
<comment type="catalytic activity">
    <reaction evidence="15">
        <text>L-homoserine + NADP(+) = L-aspartate 4-semialdehyde + NADPH + H(+)</text>
        <dbReference type="Rhea" id="RHEA:15761"/>
        <dbReference type="ChEBI" id="CHEBI:15378"/>
        <dbReference type="ChEBI" id="CHEBI:57476"/>
        <dbReference type="ChEBI" id="CHEBI:57783"/>
        <dbReference type="ChEBI" id="CHEBI:58349"/>
        <dbReference type="ChEBI" id="CHEBI:537519"/>
        <dbReference type="EC" id="1.1.1.3"/>
    </reaction>
    <physiologicalReaction direction="right-to-left" evidence="15">
        <dbReference type="Rhea" id="RHEA:15763"/>
    </physiologicalReaction>
</comment>
<dbReference type="GO" id="GO:0004412">
    <property type="term" value="F:homoserine dehydrogenase activity"/>
    <property type="evidence" value="ECO:0007669"/>
    <property type="project" value="UniProtKB-EC"/>
</dbReference>
<keyword evidence="9" id="KW-0479">Metal-binding</keyword>
<dbReference type="FunFam" id="3.40.50.720:FF:000062">
    <property type="entry name" value="Homoserine dehydrogenase"/>
    <property type="match status" value="1"/>
</dbReference>
<dbReference type="AlphaFoldDB" id="D5AHC7"/>
<dbReference type="SUPFAM" id="SSF55021">
    <property type="entry name" value="ACT-like"/>
    <property type="match status" value="1"/>
</dbReference>
<evidence type="ECO:0000256" key="7">
    <source>
        <dbReference type="ARBA" id="ARBA00022605"/>
    </source>
</evidence>
<accession>D5AHC7</accession>
<sequence>MRCQVALAQVVSFVCGFDGLFLNVSLSYLHNHILKQLYQIFCQIVRIFVIMGEIHFKGEHMVVKIGLLGFGTVASGVPFLLEENQEKIEKAAHDSIEVAKVLVKDEAEKDRLLAAGHDYHFVTNIDDILADEDIAIVVELMGRIEPAKTFITHALEAGKHIVTANKDLLAVHGSELRALAEEKGLALYYEAAVAGGIPILRTLVNSLAADKVTRILGVLNGTSNFMLTKMIDEGWTYEKALQTAQELGYAESDPTNDVEGIDAAYKAVILSQFAFGMTVDFEHVAHKGISNITPEDVAVAQELGYVIKLVGDIQETTSGIAAEVSPTFLPKNHPLASVNGVMNAVFVESIGIGQSMYYGPGAGQKPTATSVMADIIRIVRRLKDNTIGKAFNEYSRPLQLAAPSDVKSEYYFSIDAPDKNGKMLRLAEIFNSEEISFKQILQQAADGETARLVIVTHEMSKTQLENVTDKLSKETDFTVLNTFKVLGE</sequence>
<dbReference type="HOGENOM" id="CLU_009116_1_0_9"/>
<evidence type="ECO:0000256" key="12">
    <source>
        <dbReference type="ARBA" id="ARBA00023027"/>
    </source>
</evidence>
<dbReference type="PATRIC" id="fig|423211.3.peg.772"/>
<dbReference type="CDD" id="cd04881">
    <property type="entry name" value="ACT_HSDH-Hom"/>
    <property type="match status" value="1"/>
</dbReference>
<comment type="similarity">
    <text evidence="4 17">Belongs to the homoserine dehydrogenase family.</text>
</comment>
<dbReference type="EC" id="1.1.1.3" evidence="5 16"/>
<dbReference type="PANTHER" id="PTHR43331">
    <property type="entry name" value="HOMOSERINE DEHYDROGENASE"/>
    <property type="match status" value="1"/>
</dbReference>
<protein>
    <recommendedName>
        <fullName evidence="6 16">Homoserine dehydrogenase</fullName>
        <ecNumber evidence="5 16">1.1.1.3</ecNumber>
    </recommendedName>
</protein>
<reference evidence="20 21" key="1">
    <citation type="journal article" date="2009" name="J. Infect. Dis.">
        <title>Clinical, experimental, and genomic differences between intermediately pathogenic, highly pathogenic, and epidemic Streptococcus suis.</title>
        <authorList>
            <person name="Ye C."/>
            <person name="Zheng H."/>
            <person name="Zhang J."/>
            <person name="Jing H."/>
            <person name="Wang L."/>
            <person name="Xiong Y."/>
            <person name="Wang W."/>
            <person name="Zhou Z."/>
            <person name="Sun Q."/>
            <person name="Luo X."/>
            <person name="Du H."/>
            <person name="Gottschalk M."/>
            <person name="Xu J."/>
        </authorList>
    </citation>
    <scope>NUCLEOTIDE SEQUENCE [LARGE SCALE GENOMIC DNA]</scope>
    <source>
        <strain evidence="20 21">GZ1</strain>
    </source>
</reference>
<evidence type="ECO:0000256" key="11">
    <source>
        <dbReference type="ARBA" id="ARBA00023002"/>
    </source>
</evidence>
<dbReference type="InterPro" id="IPR005106">
    <property type="entry name" value="Asp/hSer_DH_NAD-bd"/>
</dbReference>
<keyword evidence="18" id="KW-0812">Transmembrane</keyword>
<dbReference type="Gene3D" id="3.40.50.720">
    <property type="entry name" value="NAD(P)-binding Rossmann-like Domain"/>
    <property type="match status" value="1"/>
</dbReference>
<dbReference type="Proteomes" id="UP000002359">
    <property type="component" value="Chromosome"/>
</dbReference>